<dbReference type="AlphaFoldDB" id="B0TIX4"/>
<reference evidence="2" key="1">
    <citation type="submission" date="2008-01" db="EMBL/GenBank/DDBJ databases">
        <title>Complete sequence of Shewanella halifaxensis HAW-EB4.</title>
        <authorList>
            <consortium name="US DOE Joint Genome Institute"/>
            <person name="Copeland A."/>
            <person name="Lucas S."/>
            <person name="Lapidus A."/>
            <person name="Glavina del Rio T."/>
            <person name="Dalin E."/>
            <person name="Tice H."/>
            <person name="Bruce D."/>
            <person name="Goodwin L."/>
            <person name="Pitluck S."/>
            <person name="Sims D."/>
            <person name="Brettin T."/>
            <person name="Detter J.C."/>
            <person name="Han C."/>
            <person name="Kuske C.R."/>
            <person name="Schmutz J."/>
            <person name="Larimer F."/>
            <person name="Land M."/>
            <person name="Hauser L."/>
            <person name="Kyrpides N."/>
            <person name="Kim E."/>
            <person name="Zhao J.-S."/>
            <person name="Richardson P."/>
        </authorList>
    </citation>
    <scope>NUCLEOTIDE SEQUENCE [LARGE SCALE GENOMIC DNA]</scope>
    <source>
        <strain evidence="2">HAW-EB4</strain>
    </source>
</reference>
<feature type="signal peptide" evidence="1">
    <location>
        <begin position="1"/>
        <end position="25"/>
    </location>
</feature>
<organism evidence="2 3">
    <name type="scientific">Shewanella halifaxensis (strain HAW-EB4)</name>
    <dbReference type="NCBI Taxonomy" id="458817"/>
    <lineage>
        <taxon>Bacteria</taxon>
        <taxon>Pseudomonadati</taxon>
        <taxon>Pseudomonadota</taxon>
        <taxon>Gammaproteobacteria</taxon>
        <taxon>Alteromonadales</taxon>
        <taxon>Shewanellaceae</taxon>
        <taxon>Shewanella</taxon>
    </lineage>
</organism>
<dbReference type="eggNOG" id="COG5563">
    <property type="taxonomic scope" value="Bacteria"/>
</dbReference>
<gene>
    <name evidence="2" type="ordered locus">Shal_2350</name>
</gene>
<keyword evidence="3" id="KW-1185">Reference proteome</keyword>
<dbReference type="Proteomes" id="UP000001317">
    <property type="component" value="Chromosome"/>
</dbReference>
<evidence type="ECO:0000256" key="1">
    <source>
        <dbReference type="SAM" id="SignalP"/>
    </source>
</evidence>
<dbReference type="STRING" id="458817.Shal_2350"/>
<dbReference type="OrthoDB" id="6271264at2"/>
<feature type="chain" id="PRO_5002756365" description="DUF3466 family protein" evidence="1">
    <location>
        <begin position="26"/>
        <end position="624"/>
    </location>
</feature>
<accession>B0TIX4</accession>
<dbReference type="EMBL" id="CP000931">
    <property type="protein sequence ID" value="ABZ76909.1"/>
    <property type="molecule type" value="Genomic_DNA"/>
</dbReference>
<dbReference type="KEGG" id="shl:Shal_2350"/>
<evidence type="ECO:0000313" key="3">
    <source>
        <dbReference type="Proteomes" id="UP000001317"/>
    </source>
</evidence>
<dbReference type="InterPro" id="IPR022562">
    <property type="entry name" value="DUF3466"/>
</dbReference>
<evidence type="ECO:0008006" key="4">
    <source>
        <dbReference type="Google" id="ProtNLM"/>
    </source>
</evidence>
<dbReference type="RefSeq" id="WP_012277437.1">
    <property type="nucleotide sequence ID" value="NC_010334.1"/>
</dbReference>
<name>B0TIX4_SHEHH</name>
<dbReference type="HOGENOM" id="CLU_437360_0_0_6"/>
<proteinExistence type="predicted"/>
<evidence type="ECO:0000313" key="2">
    <source>
        <dbReference type="EMBL" id="ABZ76909.1"/>
    </source>
</evidence>
<dbReference type="Pfam" id="PF11949">
    <property type="entry name" value="DUF3466"/>
    <property type="match status" value="1"/>
</dbReference>
<protein>
    <recommendedName>
        <fullName evidence="4">DUF3466 family protein</fullName>
    </recommendedName>
</protein>
<keyword evidence="1" id="KW-0732">Signal</keyword>
<sequence>MKFKLDKTLSLVAVGVLSVLQGVQAAPVYEIVNIDGYPNVQNGTYDLNGTIANTRNGYGMAVNANNQAVGAAKGKKKLTVSEDDDGVIDIEDGVADSETITYSVNLPIVANNFTFTSTGNAWIPTFESVNGTTAPTFPEDDTTVNSVDTFFYDINDSDLKVGAMTAPEKTVKYDGSSETQEFWYYRDYEQRGFVKSGTDAEIPLIPPYTDYIYKEGESGEQTINVGGFSSAAAVNASGLVAGYASTDISDNSAGIIKSCIDNNSDTAPQEICIQSKQFPNQYGYSDVQYQIRGYVWQYESGSVTATELPLGLEVTNDSVYSAQGLGVNSEGVVAGRSYVYRKNDKDRLYYDAAYWTKDSATGEYKYNWVDVDKAHDVYSSIAYDINDNGIVVGSYNKYINGYRRDKFFYFDTKSPETALVTPNDFYNNLSDLSSRGRDINNQGQVVGYIETTHDKEKPRPKAAFLYDLPTDEFSNVNDLLTCESKGYKQDAEGNWQRHLVEVQDGSGKTLTYKSEILVVEGNSINEDGTIVGTAFIRKPSYKFDDDGNLVIGDNGLPFFELNGYGDPVTSFLPRMVVLQPSTSGAEACTVKDDDGGNDNYERKGAASFAWLLALPLLWFRRRAK</sequence>